<dbReference type="Gene3D" id="3.40.50.12780">
    <property type="entry name" value="N-terminal domain of ligase-like"/>
    <property type="match status" value="1"/>
</dbReference>
<reference evidence="1 2" key="1">
    <citation type="submission" date="2019-12" db="EMBL/GenBank/DDBJ databases">
        <title>Engineering Photorhabdus to improve their lethality against agricultural pests.</title>
        <authorList>
            <person name="Machado R.A.R."/>
        </authorList>
    </citation>
    <scope>NUCLEOTIDE SEQUENCE [LARGE SCALE GENOMIC DNA]</scope>
    <source>
        <strain evidence="1 2">EN01</strain>
    </source>
</reference>
<dbReference type="SUPFAM" id="SSF56801">
    <property type="entry name" value="Acetyl-CoA synthetase-like"/>
    <property type="match status" value="1"/>
</dbReference>
<accession>A0A6L9JUA2</accession>
<dbReference type="InterPro" id="IPR042099">
    <property type="entry name" value="ANL_N_sf"/>
</dbReference>
<dbReference type="AlphaFoldDB" id="A0A6L9JUA2"/>
<evidence type="ECO:0000313" key="1">
    <source>
        <dbReference type="EMBL" id="NDL41220.1"/>
    </source>
</evidence>
<dbReference type="EMBL" id="WSFA01000073">
    <property type="protein sequence ID" value="NDL41220.1"/>
    <property type="molecule type" value="Genomic_DNA"/>
</dbReference>
<comment type="caution">
    <text evidence="1">The sequence shown here is derived from an EMBL/GenBank/DDBJ whole genome shotgun (WGS) entry which is preliminary data.</text>
</comment>
<protein>
    <submittedName>
        <fullName evidence="1">AMP-binding protein</fullName>
    </submittedName>
</protein>
<organism evidence="1 2">
    <name type="scientific">Photorhabdus laumondii subsp. laumondii</name>
    <name type="common">Photorhabdus luminescens subsp. laumondii</name>
    <dbReference type="NCBI Taxonomy" id="141679"/>
    <lineage>
        <taxon>Bacteria</taxon>
        <taxon>Pseudomonadati</taxon>
        <taxon>Pseudomonadota</taxon>
        <taxon>Gammaproteobacteria</taxon>
        <taxon>Enterobacterales</taxon>
        <taxon>Morganellaceae</taxon>
        <taxon>Photorhabdus</taxon>
    </lineage>
</organism>
<sequence length="77" mass="8762">MHINKLTYRFLTKSWDKEQNITFDELARCSLAIASILQKKQQLIHERLLVATESGIPFLVVLMACFFTGVVAICCTT</sequence>
<proteinExistence type="predicted"/>
<name>A0A6L9JUA2_PHOLM</name>
<evidence type="ECO:0000313" key="2">
    <source>
        <dbReference type="Proteomes" id="UP000479300"/>
    </source>
</evidence>
<gene>
    <name evidence="1" type="ORF">GPY51_21325</name>
</gene>
<dbReference type="Proteomes" id="UP000479300">
    <property type="component" value="Unassembled WGS sequence"/>
</dbReference>